<evidence type="ECO:0000313" key="13">
    <source>
        <dbReference type="Proteomes" id="UP000663852"/>
    </source>
</evidence>
<dbReference type="EMBL" id="CAJNOJ010000055">
    <property type="protein sequence ID" value="CAF0977271.1"/>
    <property type="molecule type" value="Genomic_DNA"/>
</dbReference>
<organism evidence="12 13">
    <name type="scientific">Adineta ricciae</name>
    <name type="common">Rotifer</name>
    <dbReference type="NCBI Taxonomy" id="249248"/>
    <lineage>
        <taxon>Eukaryota</taxon>
        <taxon>Metazoa</taxon>
        <taxon>Spiralia</taxon>
        <taxon>Gnathifera</taxon>
        <taxon>Rotifera</taxon>
        <taxon>Eurotatoria</taxon>
        <taxon>Bdelloidea</taxon>
        <taxon>Adinetida</taxon>
        <taxon>Adinetidae</taxon>
        <taxon>Adineta</taxon>
    </lineage>
</organism>
<evidence type="ECO:0000256" key="7">
    <source>
        <dbReference type="ARBA" id="ARBA00023170"/>
    </source>
</evidence>
<dbReference type="GO" id="GO:0004930">
    <property type="term" value="F:G protein-coupled receptor activity"/>
    <property type="evidence" value="ECO:0007669"/>
    <property type="project" value="UniProtKB-KW"/>
</dbReference>
<evidence type="ECO:0000256" key="6">
    <source>
        <dbReference type="ARBA" id="ARBA00023136"/>
    </source>
</evidence>
<feature type="transmembrane region" description="Helical" evidence="9">
    <location>
        <begin position="400"/>
        <end position="424"/>
    </location>
</feature>
<reference evidence="12" key="1">
    <citation type="submission" date="2021-02" db="EMBL/GenBank/DDBJ databases">
        <authorList>
            <person name="Nowell W R."/>
        </authorList>
    </citation>
    <scope>NUCLEOTIDE SEQUENCE</scope>
</reference>
<evidence type="ECO:0000256" key="5">
    <source>
        <dbReference type="ARBA" id="ARBA00023040"/>
    </source>
</evidence>
<keyword evidence="4 9" id="KW-1133">Transmembrane helix</keyword>
<evidence type="ECO:0000313" key="12">
    <source>
        <dbReference type="EMBL" id="CAF0977271.1"/>
    </source>
</evidence>
<evidence type="ECO:0000256" key="10">
    <source>
        <dbReference type="SAM" id="SignalP"/>
    </source>
</evidence>
<comment type="caution">
    <text evidence="12">The sequence shown here is derived from an EMBL/GenBank/DDBJ whole genome shotgun (WGS) entry which is preliminary data.</text>
</comment>
<keyword evidence="5" id="KW-0297">G-protein coupled receptor</keyword>
<keyword evidence="6 9" id="KW-0472">Membrane</keyword>
<feature type="domain" description="G-protein coupled receptors family 1 profile" evidence="11">
    <location>
        <begin position="155"/>
        <end position="421"/>
    </location>
</feature>
<comment type="subcellular location">
    <subcellularLocation>
        <location evidence="1">Membrane</location>
        <topology evidence="1">Multi-pass membrane protein</topology>
    </subcellularLocation>
</comment>
<feature type="transmembrane region" description="Helical" evidence="9">
    <location>
        <begin position="144"/>
        <end position="164"/>
    </location>
</feature>
<dbReference type="InterPro" id="IPR000276">
    <property type="entry name" value="GPCR_Rhodpsn"/>
</dbReference>
<name>A0A814F2Q4_ADIRI</name>
<keyword evidence="2 9" id="KW-0812">Transmembrane</keyword>
<keyword evidence="10" id="KW-0732">Signal</keyword>
<dbReference type="SUPFAM" id="SSF81321">
    <property type="entry name" value="Family A G protein-coupled receptor-like"/>
    <property type="match status" value="1"/>
</dbReference>
<dbReference type="InterPro" id="IPR017452">
    <property type="entry name" value="GPCR_Rhodpsn_7TM"/>
</dbReference>
<protein>
    <recommendedName>
        <fullName evidence="11">G-protein coupled receptors family 1 profile domain-containing protein</fullName>
    </recommendedName>
</protein>
<evidence type="ECO:0000256" key="3">
    <source>
        <dbReference type="ARBA" id="ARBA00022737"/>
    </source>
</evidence>
<keyword evidence="3" id="KW-0677">Repeat</keyword>
<dbReference type="PANTHER" id="PTHR24243:SF233">
    <property type="entry name" value="THYROTROPIN-RELEASING HORMONE RECEPTOR"/>
    <property type="match status" value="1"/>
</dbReference>
<evidence type="ECO:0000256" key="8">
    <source>
        <dbReference type="ARBA" id="ARBA00023224"/>
    </source>
</evidence>
<keyword evidence="7" id="KW-0675">Receptor</keyword>
<evidence type="ECO:0000256" key="2">
    <source>
        <dbReference type="ARBA" id="ARBA00022692"/>
    </source>
</evidence>
<proteinExistence type="predicted"/>
<dbReference type="Gene3D" id="1.20.1070.10">
    <property type="entry name" value="Rhodopsin 7-helix transmembrane proteins"/>
    <property type="match status" value="1"/>
</dbReference>
<dbReference type="Proteomes" id="UP000663852">
    <property type="component" value="Unassembled WGS sequence"/>
</dbReference>
<evidence type="ECO:0000256" key="1">
    <source>
        <dbReference type="ARBA" id="ARBA00004141"/>
    </source>
</evidence>
<dbReference type="Pfam" id="PF00001">
    <property type="entry name" value="7tm_1"/>
    <property type="match status" value="1"/>
</dbReference>
<sequence>MYKIWLLLLILYIYLSGHVTAWKKGAHVGKTLFYSARHLSGLVLDDNEEYFYLAQPSGNRIIRYTKVGQRNHVVTGQHETGSNLYQLILDAPEETLLVGGVTIIVGANGEENTNNELSRPNGVTFDSQGNLYVSNYQNNQVQRFAIETTSMGCLGNFLNIFLLSKKALRTISCNNYFLASSFTNLLILTVGLATTVYVYDRPWAVSQIFCQSRNYLVNACQQISRFMIIAACFDRFALCSTNFHLRQFCRTSIARYYVIPSVIIVWLIFPIYTLISITVVNNSCIYLGTVALYNSIYGITMVGFAPPTLMATFSLLTFYNLKVKQQRRQQVRQPVVGNGQGTATENRKQQKKDQQVLAMLMIQVVFYISTTTIASANLLYSTLTTYSGVDKSNERKSIESFILFITGTMNYTCPCLSFYLFYFASRLYRRQMKLALLTIRRHYCCCRFERNQQRVSMRPMTARVGPIDLLHTNEQ</sequence>
<dbReference type="Pfam" id="PF01436">
    <property type="entry name" value="NHL"/>
    <property type="match status" value="1"/>
</dbReference>
<feature type="transmembrane region" description="Helical" evidence="9">
    <location>
        <begin position="257"/>
        <end position="275"/>
    </location>
</feature>
<feature type="chain" id="PRO_5032677646" description="G-protein coupled receptors family 1 profile domain-containing protein" evidence="10">
    <location>
        <begin position="22"/>
        <end position="475"/>
    </location>
</feature>
<feature type="transmembrane region" description="Helical" evidence="9">
    <location>
        <begin position="356"/>
        <end position="380"/>
    </location>
</feature>
<evidence type="ECO:0000259" key="11">
    <source>
        <dbReference type="PROSITE" id="PS50262"/>
    </source>
</evidence>
<feature type="transmembrane region" description="Helical" evidence="9">
    <location>
        <begin position="223"/>
        <end position="245"/>
    </location>
</feature>
<dbReference type="AlphaFoldDB" id="A0A814F2Q4"/>
<dbReference type="InterPro" id="IPR001258">
    <property type="entry name" value="NHL_repeat"/>
</dbReference>
<dbReference type="SUPFAM" id="SSF63829">
    <property type="entry name" value="Calcium-dependent phosphotriesterase"/>
    <property type="match status" value="1"/>
</dbReference>
<dbReference type="PROSITE" id="PS50262">
    <property type="entry name" value="G_PROTEIN_RECEP_F1_2"/>
    <property type="match status" value="1"/>
</dbReference>
<keyword evidence="8" id="KW-0807">Transducer</keyword>
<accession>A0A814F2Q4</accession>
<dbReference type="Gene3D" id="2.40.10.500">
    <property type="match status" value="1"/>
</dbReference>
<gene>
    <name evidence="12" type="ORF">EDS130_LOCUS13680</name>
</gene>
<feature type="transmembrane region" description="Helical" evidence="9">
    <location>
        <begin position="176"/>
        <end position="199"/>
    </location>
</feature>
<evidence type="ECO:0000256" key="4">
    <source>
        <dbReference type="ARBA" id="ARBA00022989"/>
    </source>
</evidence>
<dbReference type="GO" id="GO:0005886">
    <property type="term" value="C:plasma membrane"/>
    <property type="evidence" value="ECO:0007669"/>
    <property type="project" value="TreeGrafter"/>
</dbReference>
<feature type="signal peptide" evidence="10">
    <location>
        <begin position="1"/>
        <end position="21"/>
    </location>
</feature>
<feature type="transmembrane region" description="Helical" evidence="9">
    <location>
        <begin position="295"/>
        <end position="319"/>
    </location>
</feature>
<dbReference type="OrthoDB" id="10023667at2759"/>
<dbReference type="PANTHER" id="PTHR24243">
    <property type="entry name" value="G-PROTEIN COUPLED RECEPTOR"/>
    <property type="match status" value="1"/>
</dbReference>
<evidence type="ECO:0000256" key="9">
    <source>
        <dbReference type="SAM" id="Phobius"/>
    </source>
</evidence>